<name>A0A6N6M7T2_9FLAO</name>
<dbReference type="SUPFAM" id="SSF51735">
    <property type="entry name" value="NAD(P)-binding Rossmann-fold domains"/>
    <property type="match status" value="1"/>
</dbReference>
<proteinExistence type="predicted"/>
<evidence type="ECO:0000313" key="4">
    <source>
        <dbReference type="Proteomes" id="UP000435357"/>
    </source>
</evidence>
<dbReference type="Pfam" id="PF03807">
    <property type="entry name" value="F420_oxidored"/>
    <property type="match status" value="1"/>
</dbReference>
<dbReference type="AlphaFoldDB" id="A0A6N6M7T2"/>
<dbReference type="RefSeq" id="WP_151165952.1">
    <property type="nucleotide sequence ID" value="NZ_WACR01000001.1"/>
</dbReference>
<comment type="caution">
    <text evidence="3">The sequence shown here is derived from an EMBL/GenBank/DDBJ whole genome shotgun (WGS) entry which is preliminary data.</text>
</comment>
<organism evidence="3 4">
    <name type="scientific">Salibacter halophilus</name>
    <dbReference type="NCBI Taxonomy" id="1803916"/>
    <lineage>
        <taxon>Bacteria</taxon>
        <taxon>Pseudomonadati</taxon>
        <taxon>Bacteroidota</taxon>
        <taxon>Flavobacteriia</taxon>
        <taxon>Flavobacteriales</taxon>
        <taxon>Salibacteraceae</taxon>
        <taxon>Salibacter</taxon>
    </lineage>
</organism>
<dbReference type="PANTHER" id="PTHR40459">
    <property type="entry name" value="CONSERVED HYPOTHETICAL ALANINE AND LEUCINE RICH PROTEIN"/>
    <property type="match status" value="1"/>
</dbReference>
<dbReference type="PANTHER" id="PTHR40459:SF1">
    <property type="entry name" value="CONSERVED HYPOTHETICAL ALANINE AND LEUCINE RICH PROTEIN"/>
    <property type="match status" value="1"/>
</dbReference>
<gene>
    <name evidence="3" type="ORF">F3059_00390</name>
</gene>
<dbReference type="Proteomes" id="UP000435357">
    <property type="component" value="Unassembled WGS sequence"/>
</dbReference>
<dbReference type="InterPro" id="IPR036291">
    <property type="entry name" value="NAD(P)-bd_dom_sf"/>
</dbReference>
<feature type="domain" description="DUF2520" evidence="2">
    <location>
        <begin position="122"/>
        <end position="247"/>
    </location>
</feature>
<dbReference type="Pfam" id="PF10728">
    <property type="entry name" value="DUF2520"/>
    <property type="match status" value="1"/>
</dbReference>
<evidence type="ECO:0000313" key="3">
    <source>
        <dbReference type="EMBL" id="KAB1065964.1"/>
    </source>
</evidence>
<feature type="domain" description="Pyrroline-5-carboxylate reductase catalytic N-terminal" evidence="1">
    <location>
        <begin position="3"/>
        <end position="78"/>
    </location>
</feature>
<evidence type="ECO:0000259" key="2">
    <source>
        <dbReference type="Pfam" id="PF10728"/>
    </source>
</evidence>
<protein>
    <submittedName>
        <fullName evidence="3">DUF2520 domain-containing protein</fullName>
    </submittedName>
</protein>
<dbReference type="InterPro" id="IPR008927">
    <property type="entry name" value="6-PGluconate_DH-like_C_sf"/>
</dbReference>
<reference evidence="3 4" key="1">
    <citation type="submission" date="2019-09" db="EMBL/GenBank/DDBJ databases">
        <title>Genomes of Cryomorphaceae.</title>
        <authorList>
            <person name="Bowman J.P."/>
        </authorList>
    </citation>
    <scope>NUCLEOTIDE SEQUENCE [LARGE SCALE GENOMIC DNA]</scope>
    <source>
        <strain evidence="3 4">KCTC 52047</strain>
    </source>
</reference>
<dbReference type="InterPro" id="IPR028939">
    <property type="entry name" value="P5C_Rdtase_cat_N"/>
</dbReference>
<dbReference type="Gene3D" id="1.10.1040.20">
    <property type="entry name" value="ProC-like, C-terminal domain"/>
    <property type="match status" value="1"/>
</dbReference>
<evidence type="ECO:0000259" key="1">
    <source>
        <dbReference type="Pfam" id="PF03807"/>
    </source>
</evidence>
<dbReference type="SUPFAM" id="SSF48179">
    <property type="entry name" value="6-phosphogluconate dehydrogenase C-terminal domain-like"/>
    <property type="match status" value="1"/>
</dbReference>
<keyword evidence="4" id="KW-1185">Reference proteome</keyword>
<dbReference type="Gene3D" id="3.40.50.720">
    <property type="entry name" value="NAD(P)-binding Rossmann-like Domain"/>
    <property type="match status" value="1"/>
</dbReference>
<dbReference type="EMBL" id="WACR01000001">
    <property type="protein sequence ID" value="KAB1065964.1"/>
    <property type="molecule type" value="Genomic_DNA"/>
</dbReference>
<accession>A0A6N6M7T2</accession>
<dbReference type="OrthoDB" id="9810755at2"/>
<dbReference type="InterPro" id="IPR037108">
    <property type="entry name" value="TM1727-like_C_sf"/>
</dbReference>
<dbReference type="InterPro" id="IPR018931">
    <property type="entry name" value="DUF2520"/>
</dbReference>
<sequence length="253" mass="28215">MMRIAIIGTGNVAWQFANAFREKHNVEFIYGRNAKKAEQLAQSVEAAFSTSFNQIPRDLDLYLIAISDDQIESVAGQIPEVSGIVAHTSGSVDLTVIPHEKSGVFYPLQTLSKEKVVDWKKVPLCVESQHAESLKALTELGSDLSKNVQQIDSQQRRAIHLAAVFACNFSNHMMANAQELLRESELDFSILKPLIEETVEKALEVGPDNAQTGPAIRGDEKTLEKHQNLLENHARLLEIYNLVSQSIQDTRHE</sequence>